<organism evidence="4">
    <name type="scientific">Leptocylindrus danicus</name>
    <dbReference type="NCBI Taxonomy" id="163516"/>
    <lineage>
        <taxon>Eukaryota</taxon>
        <taxon>Sar</taxon>
        <taxon>Stramenopiles</taxon>
        <taxon>Ochrophyta</taxon>
        <taxon>Bacillariophyta</taxon>
        <taxon>Coscinodiscophyceae</taxon>
        <taxon>Chaetocerotophycidae</taxon>
        <taxon>Leptocylindrales</taxon>
        <taxon>Leptocylindraceae</taxon>
        <taxon>Leptocylindrus</taxon>
    </lineage>
</organism>
<reference evidence="4" key="1">
    <citation type="submission" date="2021-01" db="EMBL/GenBank/DDBJ databases">
        <authorList>
            <person name="Corre E."/>
            <person name="Pelletier E."/>
            <person name="Niang G."/>
            <person name="Scheremetjew M."/>
            <person name="Finn R."/>
            <person name="Kale V."/>
            <person name="Holt S."/>
            <person name="Cochrane G."/>
            <person name="Meng A."/>
            <person name="Brown T."/>
            <person name="Cohen L."/>
        </authorList>
    </citation>
    <scope>NUCLEOTIDE SEQUENCE</scope>
    <source>
        <strain evidence="4">B650</strain>
    </source>
</reference>
<name>A0A6U2LGN1_9STRA</name>
<evidence type="ECO:0000259" key="2">
    <source>
        <dbReference type="Pfam" id="PF05670"/>
    </source>
</evidence>
<feature type="region of interest" description="Disordered" evidence="1">
    <location>
        <begin position="275"/>
        <end position="309"/>
    </location>
</feature>
<dbReference type="Pfam" id="PF05670">
    <property type="entry name" value="NFACT-R_1"/>
    <property type="match status" value="1"/>
</dbReference>
<gene>
    <name evidence="3" type="ORF">LDAN0321_LOCUS883</name>
    <name evidence="4" type="ORF">LDAN0321_LOCUS884</name>
</gene>
<evidence type="ECO:0000313" key="3">
    <source>
        <dbReference type="EMBL" id="CAD9556592.1"/>
    </source>
</evidence>
<accession>A0A6U2LGN1</accession>
<proteinExistence type="predicted"/>
<evidence type="ECO:0000313" key="4">
    <source>
        <dbReference type="EMBL" id="CAD9556594.1"/>
    </source>
</evidence>
<sequence>MMRSMKMSRRISESSSKSRVFHVMLLSAAATSTTHAFPLHHTFTTTRRINRISNVIASYPILTYSCTRSPSSLWMSTTSNDTDEQLLEEVTMLCPYYTYTSTTLSAAISTALETNNKKQASLLNEQSKAEECEAVQYRANLILSNLWQIPPGTRQITVTDWESPGQEDVELTLDVDKYNTPNEEADALFLQARKMKRGSSVVAELIAKNFKNCEYLEKMERELAIFRRDFEDSGRLRLTEMEEVSLLSIWQRLHGTSKKTGMKVSNPLTIEEFAEEREKLEESSSSEGGQGNTKKRRKNKTAPDGTTFRYFDSPSGLKVVVGRNRRDNEAICFRVARGEDIWMHARGCPGAHVLIKVRRGSTKPTDEDLQFCANLAAFYSEARTERKAVITLAEPKHIQKPRGAPLGAVKLRHELGSMIGLPHDVAEELKLAREESGFGSDESGRRSHGGKAKGKKRYELNLKQQQDKQREAKRKKKENKQRGDVDFYNDD</sequence>
<feature type="domain" description="NFACT RNA-binding" evidence="2">
    <location>
        <begin position="308"/>
        <end position="387"/>
    </location>
</feature>
<dbReference type="InterPro" id="IPR008532">
    <property type="entry name" value="NFACT_RNA-bd"/>
</dbReference>
<dbReference type="GO" id="GO:1990112">
    <property type="term" value="C:RQC complex"/>
    <property type="evidence" value="ECO:0007669"/>
    <property type="project" value="TreeGrafter"/>
</dbReference>
<dbReference type="PANTHER" id="PTHR15239">
    <property type="entry name" value="NUCLEAR EXPORT MEDIATOR FACTOR NEMF"/>
    <property type="match status" value="1"/>
</dbReference>
<evidence type="ECO:0000256" key="1">
    <source>
        <dbReference type="SAM" id="MobiDB-lite"/>
    </source>
</evidence>
<feature type="region of interest" description="Disordered" evidence="1">
    <location>
        <begin position="433"/>
        <end position="491"/>
    </location>
</feature>
<dbReference type="EMBL" id="HBGY01001281">
    <property type="protein sequence ID" value="CAD9556594.1"/>
    <property type="molecule type" value="Transcribed_RNA"/>
</dbReference>
<dbReference type="PANTHER" id="PTHR15239:SF6">
    <property type="entry name" value="RIBOSOME QUALITY CONTROL COMPLEX SUBUNIT NEMF"/>
    <property type="match status" value="1"/>
</dbReference>
<dbReference type="GO" id="GO:0072344">
    <property type="term" value="P:rescue of stalled ribosome"/>
    <property type="evidence" value="ECO:0007669"/>
    <property type="project" value="TreeGrafter"/>
</dbReference>
<dbReference type="GO" id="GO:0043023">
    <property type="term" value="F:ribosomal large subunit binding"/>
    <property type="evidence" value="ECO:0007669"/>
    <property type="project" value="TreeGrafter"/>
</dbReference>
<feature type="compositionally biased region" description="Basic and acidic residues" evidence="1">
    <location>
        <begin position="457"/>
        <end position="470"/>
    </location>
</feature>
<feature type="compositionally biased region" description="Basic residues" evidence="1">
    <location>
        <begin position="446"/>
        <end position="456"/>
    </location>
</feature>
<dbReference type="InterPro" id="IPR051608">
    <property type="entry name" value="RQC_Subunit_NEMF"/>
</dbReference>
<dbReference type="AlphaFoldDB" id="A0A6U2LGN1"/>
<protein>
    <recommendedName>
        <fullName evidence="2">NFACT RNA-binding domain-containing protein</fullName>
    </recommendedName>
</protein>
<dbReference type="Pfam" id="PF05833">
    <property type="entry name" value="NFACT_N"/>
    <property type="match status" value="1"/>
</dbReference>
<dbReference type="EMBL" id="HBGY01001280">
    <property type="protein sequence ID" value="CAD9556592.1"/>
    <property type="molecule type" value="Transcribed_RNA"/>
</dbReference>
<dbReference type="GO" id="GO:0000049">
    <property type="term" value="F:tRNA binding"/>
    <property type="evidence" value="ECO:0007669"/>
    <property type="project" value="TreeGrafter"/>
</dbReference>